<comment type="caution">
    <text evidence="1">The sequence shown here is derived from an EMBL/GenBank/DDBJ whole genome shotgun (WGS) entry which is preliminary data.</text>
</comment>
<dbReference type="EMBL" id="RCMK01000100">
    <property type="protein sequence ID" value="KAG2948961.1"/>
    <property type="molecule type" value="Genomic_DNA"/>
</dbReference>
<dbReference type="Proteomes" id="UP000736787">
    <property type="component" value="Unassembled WGS sequence"/>
</dbReference>
<protein>
    <submittedName>
        <fullName evidence="1">Uncharacterized protein</fullName>
    </submittedName>
</protein>
<proteinExistence type="predicted"/>
<evidence type="ECO:0000313" key="1">
    <source>
        <dbReference type="EMBL" id="KAG2948961.1"/>
    </source>
</evidence>
<sequence length="42" mass="4333">MTALRTSTNAGYVEIAVPVALNTGTATEGPSAMGCKRYQTTV</sequence>
<organism evidence="1 2">
    <name type="scientific">Phytophthora cactorum</name>
    <dbReference type="NCBI Taxonomy" id="29920"/>
    <lineage>
        <taxon>Eukaryota</taxon>
        <taxon>Sar</taxon>
        <taxon>Stramenopiles</taxon>
        <taxon>Oomycota</taxon>
        <taxon>Peronosporomycetes</taxon>
        <taxon>Peronosporales</taxon>
        <taxon>Peronosporaceae</taxon>
        <taxon>Phytophthora</taxon>
    </lineage>
</organism>
<name>A0A8T1EBG7_9STRA</name>
<evidence type="ECO:0000313" key="2">
    <source>
        <dbReference type="Proteomes" id="UP000736787"/>
    </source>
</evidence>
<reference evidence="1" key="1">
    <citation type="submission" date="2018-10" db="EMBL/GenBank/DDBJ databases">
        <title>Effector identification in a new, highly contiguous assembly of the strawberry crown rot pathogen Phytophthora cactorum.</title>
        <authorList>
            <person name="Armitage A.D."/>
            <person name="Nellist C.F."/>
            <person name="Bates H."/>
            <person name="Vickerstaff R.J."/>
            <person name="Harrison R.J."/>
        </authorList>
    </citation>
    <scope>NUCLEOTIDE SEQUENCE</scope>
    <source>
        <strain evidence="1">4040</strain>
    </source>
</reference>
<accession>A0A8T1EBG7</accession>
<gene>
    <name evidence="1" type="ORF">PC117_g5619</name>
</gene>
<dbReference type="AlphaFoldDB" id="A0A8T1EBG7"/>